<evidence type="ECO:0000256" key="2">
    <source>
        <dbReference type="ARBA" id="ARBA00021572"/>
    </source>
</evidence>
<dbReference type="CDD" id="cd08349">
    <property type="entry name" value="BLMA_like"/>
    <property type="match status" value="1"/>
</dbReference>
<dbReference type="Proteomes" id="UP001456513">
    <property type="component" value="Unassembled WGS sequence"/>
</dbReference>
<keyword evidence="6" id="KW-1185">Reference proteome</keyword>
<dbReference type="Gene3D" id="3.10.180.10">
    <property type="entry name" value="2,3-Dihydroxybiphenyl 1,2-Dioxygenase, domain 1"/>
    <property type="match status" value="1"/>
</dbReference>
<dbReference type="InterPro" id="IPR000335">
    <property type="entry name" value="Bleomycin-R"/>
</dbReference>
<evidence type="ECO:0000256" key="1">
    <source>
        <dbReference type="ARBA" id="ARBA00011051"/>
    </source>
</evidence>
<dbReference type="InterPro" id="IPR029068">
    <property type="entry name" value="Glyas_Bleomycin-R_OHBP_Dase"/>
</dbReference>
<dbReference type="SUPFAM" id="SSF54593">
    <property type="entry name" value="Glyoxalase/Bleomycin resistance protein/Dihydroxybiphenyl dioxygenase"/>
    <property type="match status" value="1"/>
</dbReference>
<dbReference type="PROSITE" id="PS51819">
    <property type="entry name" value="VOC"/>
    <property type="match status" value="1"/>
</dbReference>
<keyword evidence="3" id="KW-0046">Antibiotic resistance</keyword>
<reference evidence="5 6" key="1">
    <citation type="submission" date="2024-03" db="EMBL/GenBank/DDBJ databases">
        <title>Rhodococcus navarretei sp. nov. and Pseudarthrobacter quantumdoti sp. nov., two new species with the ability to biosynthesize Quantum Dots isolated from soil samples at Union Glacier, Antarctica.</title>
        <authorList>
            <person name="Vargas M."/>
        </authorList>
    </citation>
    <scope>NUCLEOTIDE SEQUENCE [LARGE SCALE GENOMIC DNA]</scope>
    <source>
        <strain evidence="5 6">EXRC-4A-4</strain>
    </source>
</reference>
<dbReference type="InterPro" id="IPR037523">
    <property type="entry name" value="VOC_core"/>
</dbReference>
<gene>
    <name evidence="5" type="ORF">AABD04_20815</name>
</gene>
<comment type="caution">
    <text evidence="5">The sequence shown here is derived from an EMBL/GenBank/DDBJ whole genome shotgun (WGS) entry which is preliminary data.</text>
</comment>
<sequence>MAADTGVAFTVSEVECTERQQLRWVRLLSSGPSALVLPMSMSKVVPALPVRDIDTAVEIYVRAFGFTTRYTDPTFARLTRDDVEIHLWAADDDSWNTRSDPAAWPVCSGAETFLAGTASCRIAVDEINDLYAEMSRAGVLHPADAGRPVSTDWGTTEFATVDTDGNLITFHTNEKSQHEPATASNGAP</sequence>
<dbReference type="InterPro" id="IPR004360">
    <property type="entry name" value="Glyas_Fos-R_dOase_dom"/>
</dbReference>
<dbReference type="EMBL" id="JBBPCN010000001">
    <property type="protein sequence ID" value="MEK8073290.1"/>
    <property type="molecule type" value="Genomic_DNA"/>
</dbReference>
<organism evidence="5 6">
    <name type="scientific">Rhodococcus navarretei</name>
    <dbReference type="NCBI Taxonomy" id="3128981"/>
    <lineage>
        <taxon>Bacteria</taxon>
        <taxon>Bacillati</taxon>
        <taxon>Actinomycetota</taxon>
        <taxon>Actinomycetes</taxon>
        <taxon>Mycobacteriales</taxon>
        <taxon>Nocardiaceae</taxon>
        <taxon>Rhodococcus</taxon>
    </lineage>
</organism>
<accession>A0ABU9D3T4</accession>
<evidence type="ECO:0000313" key="5">
    <source>
        <dbReference type="EMBL" id="MEK8073290.1"/>
    </source>
</evidence>
<proteinExistence type="inferred from homology"/>
<evidence type="ECO:0000256" key="3">
    <source>
        <dbReference type="ARBA" id="ARBA00023251"/>
    </source>
</evidence>
<name>A0ABU9D3T4_9NOCA</name>
<dbReference type="RefSeq" id="WP_341442306.1">
    <property type="nucleotide sequence ID" value="NZ_JBBPCN010000001.1"/>
</dbReference>
<protein>
    <recommendedName>
        <fullName evidence="2">Bleomycin resistance protein</fullName>
    </recommendedName>
</protein>
<dbReference type="Pfam" id="PF00903">
    <property type="entry name" value="Glyoxalase"/>
    <property type="match status" value="1"/>
</dbReference>
<evidence type="ECO:0000313" key="6">
    <source>
        <dbReference type="Proteomes" id="UP001456513"/>
    </source>
</evidence>
<feature type="domain" description="VOC" evidence="4">
    <location>
        <begin position="40"/>
        <end position="173"/>
    </location>
</feature>
<comment type="similarity">
    <text evidence="1">Belongs to the bleomycin resistance protein family.</text>
</comment>
<evidence type="ECO:0000259" key="4">
    <source>
        <dbReference type="PROSITE" id="PS51819"/>
    </source>
</evidence>